<dbReference type="EMBL" id="EQ974151">
    <property type="protein sequence ID" value="EEF32658.1"/>
    <property type="molecule type" value="Genomic_DNA"/>
</dbReference>
<dbReference type="KEGG" id="rcu:8264267"/>
<dbReference type="eggNOG" id="ENOG502S0TF">
    <property type="taxonomic scope" value="Eukaryota"/>
</dbReference>
<gene>
    <name evidence="2" type="ORF">RCOM_0627370</name>
</gene>
<dbReference type="FunCoup" id="B9SUR0">
    <property type="interactions" value="268"/>
</dbReference>
<dbReference type="Gene3D" id="6.20.50.20">
    <property type="match status" value="1"/>
</dbReference>
<organism evidence="2 3">
    <name type="scientific">Ricinus communis</name>
    <name type="common">Castor bean</name>
    <dbReference type="NCBI Taxonomy" id="3988"/>
    <lineage>
        <taxon>Eukaryota</taxon>
        <taxon>Viridiplantae</taxon>
        <taxon>Streptophyta</taxon>
        <taxon>Embryophyta</taxon>
        <taxon>Tracheophyta</taxon>
        <taxon>Spermatophyta</taxon>
        <taxon>Magnoliopsida</taxon>
        <taxon>eudicotyledons</taxon>
        <taxon>Gunneridae</taxon>
        <taxon>Pentapetalae</taxon>
        <taxon>rosids</taxon>
        <taxon>fabids</taxon>
        <taxon>Malpighiales</taxon>
        <taxon>Euphorbiaceae</taxon>
        <taxon>Acalyphoideae</taxon>
        <taxon>Acalypheae</taxon>
        <taxon>Ricinus</taxon>
    </lineage>
</organism>
<feature type="compositionally biased region" description="Polar residues" evidence="1">
    <location>
        <begin position="15"/>
        <end position="35"/>
    </location>
</feature>
<evidence type="ECO:0000313" key="2">
    <source>
        <dbReference type="EMBL" id="EEF32658.1"/>
    </source>
</evidence>
<sequence>MGKRGGTKKQPDTPTPSHKSISLRQETTGRIQTKGASVRNPKSFLKLEHLQNLSVWASREASIPSLSAFFGRQFAAAGEALGLLPDHALIPCQRCETLLQPGLNCTVRIVKTLAKSRRRHKKPNTSMQSNVVYNCHFCSHRNLKRGCAKGYMKEIWPSKPKQKPSAESKPSKSIPERSVSLENVSGIKDEMVKMDEITLPPLSGDTCITNSPATPLVKSGATLLDAKRRKRNKSGAKETDSNKASKDSERTVNASSKRKRKSWTSLKEIAESKEHDSTRNVTNLTIPFLI</sequence>
<dbReference type="PANTHER" id="PTHR36072:SF2">
    <property type="entry name" value="OS01G0531000 PROTEIN"/>
    <property type="match status" value="1"/>
</dbReference>
<name>B9SUR0_RICCO</name>
<keyword evidence="3" id="KW-1185">Reference proteome</keyword>
<feature type="region of interest" description="Disordered" evidence="1">
    <location>
        <begin position="219"/>
        <end position="282"/>
    </location>
</feature>
<feature type="compositionally biased region" description="Basic and acidic residues" evidence="1">
    <location>
        <begin position="235"/>
        <end position="250"/>
    </location>
</feature>
<dbReference type="AlphaFoldDB" id="B9SUR0"/>
<evidence type="ECO:0000256" key="1">
    <source>
        <dbReference type="SAM" id="MobiDB-lite"/>
    </source>
</evidence>
<dbReference type="GO" id="GO:0006396">
    <property type="term" value="P:RNA processing"/>
    <property type="evidence" value="ECO:0007669"/>
    <property type="project" value="InterPro"/>
</dbReference>
<accession>B9SUR0</accession>
<proteinExistence type="predicted"/>
<feature type="compositionally biased region" description="Basic and acidic residues" evidence="1">
    <location>
        <begin position="268"/>
        <end position="278"/>
    </location>
</feature>
<dbReference type="OrthoDB" id="1937463at2759"/>
<dbReference type="STRING" id="3988.B9SUR0"/>
<feature type="region of interest" description="Disordered" evidence="1">
    <location>
        <begin position="1"/>
        <end position="35"/>
    </location>
</feature>
<dbReference type="InParanoid" id="B9SUR0"/>
<dbReference type="PANTHER" id="PTHR36072">
    <property type="entry name" value="OS01G0541600 PROTEIN"/>
    <property type="match status" value="1"/>
</dbReference>
<dbReference type="Proteomes" id="UP000008311">
    <property type="component" value="Unassembled WGS sequence"/>
</dbReference>
<evidence type="ECO:0000313" key="3">
    <source>
        <dbReference type="Proteomes" id="UP000008311"/>
    </source>
</evidence>
<feature type="region of interest" description="Disordered" evidence="1">
    <location>
        <begin position="157"/>
        <end position="182"/>
    </location>
</feature>
<dbReference type="InterPro" id="IPR007175">
    <property type="entry name" value="Rpr2/Snm1/Rpp21"/>
</dbReference>
<protein>
    <submittedName>
        <fullName evidence="2">Uncharacterized protein</fullName>
    </submittedName>
</protein>
<reference evidence="3" key="1">
    <citation type="journal article" date="2010" name="Nat. Biotechnol.">
        <title>Draft genome sequence of the oilseed species Ricinus communis.</title>
        <authorList>
            <person name="Chan A.P."/>
            <person name="Crabtree J."/>
            <person name="Zhao Q."/>
            <person name="Lorenzi H."/>
            <person name="Orvis J."/>
            <person name="Puiu D."/>
            <person name="Melake-Berhan A."/>
            <person name="Jones K.M."/>
            <person name="Redman J."/>
            <person name="Chen G."/>
            <person name="Cahoon E.B."/>
            <person name="Gedil M."/>
            <person name="Stanke M."/>
            <person name="Haas B.J."/>
            <person name="Wortman J.R."/>
            <person name="Fraser-Liggett C.M."/>
            <person name="Ravel J."/>
            <person name="Rabinowicz P.D."/>
        </authorList>
    </citation>
    <scope>NUCLEOTIDE SEQUENCE [LARGE SCALE GENOMIC DNA]</scope>
    <source>
        <strain evidence="3">cv. Hale</strain>
    </source>
</reference>
<dbReference type="Pfam" id="PF04032">
    <property type="entry name" value="Rpr2"/>
    <property type="match status" value="1"/>
</dbReference>